<keyword evidence="3" id="KW-0472">Membrane</keyword>
<dbReference type="Pfam" id="PF13385">
    <property type="entry name" value="Laminin_G_3"/>
    <property type="match status" value="1"/>
</dbReference>
<evidence type="ECO:0000313" key="5">
    <source>
        <dbReference type="EMBL" id="PIR98386.1"/>
    </source>
</evidence>
<dbReference type="AlphaFoldDB" id="A0A2H0VH16"/>
<comment type="caution">
    <text evidence="5">The sequence shown here is derived from an EMBL/GenBank/DDBJ whole genome shotgun (WGS) entry which is preliminary data.</text>
</comment>
<proteinExistence type="predicted"/>
<dbReference type="InterPro" id="IPR012902">
    <property type="entry name" value="N_methyl_site"/>
</dbReference>
<evidence type="ECO:0000259" key="4">
    <source>
        <dbReference type="SMART" id="SM00560"/>
    </source>
</evidence>
<organism evidence="5 6">
    <name type="scientific">Candidatus Colwellbacteria bacterium CG10_big_fil_rev_8_21_14_0_10_41_28</name>
    <dbReference type="NCBI Taxonomy" id="1974539"/>
    <lineage>
        <taxon>Bacteria</taxon>
        <taxon>Candidatus Colwelliibacteriota</taxon>
    </lineage>
</organism>
<keyword evidence="3" id="KW-0812">Transmembrane</keyword>
<evidence type="ECO:0000256" key="2">
    <source>
        <dbReference type="ARBA" id="ARBA00023157"/>
    </source>
</evidence>
<dbReference type="InterPro" id="IPR006558">
    <property type="entry name" value="LamG-like"/>
</dbReference>
<reference evidence="6" key="1">
    <citation type="submission" date="2017-09" db="EMBL/GenBank/DDBJ databases">
        <title>Depth-based differentiation of microbial function through sediment-hosted aquifers and enrichment of novel symbionts in the deep terrestrial subsurface.</title>
        <authorList>
            <person name="Probst A.J."/>
            <person name="Ladd B."/>
            <person name="Jarett J.K."/>
            <person name="Geller-Mcgrath D.E."/>
            <person name="Sieber C.M.K."/>
            <person name="Emerson J.B."/>
            <person name="Anantharaman K."/>
            <person name="Thomas B.C."/>
            <person name="Malmstrom R."/>
            <person name="Stieglmeier M."/>
            <person name="Klingl A."/>
            <person name="Woyke T."/>
            <person name="Ryan C.M."/>
            <person name="Banfield J.F."/>
        </authorList>
    </citation>
    <scope>NUCLEOTIDE SEQUENCE [LARGE SCALE GENOMIC DNA]</scope>
</reference>
<keyword evidence="2" id="KW-1015">Disulfide bond</keyword>
<dbReference type="Gene3D" id="3.30.700.10">
    <property type="entry name" value="Glycoprotein, Type 4 Pilin"/>
    <property type="match status" value="1"/>
</dbReference>
<dbReference type="Proteomes" id="UP000230776">
    <property type="component" value="Unassembled WGS sequence"/>
</dbReference>
<dbReference type="InterPro" id="IPR045584">
    <property type="entry name" value="Pilin-like"/>
</dbReference>
<dbReference type="NCBIfam" id="TIGR02532">
    <property type="entry name" value="IV_pilin_GFxxxE"/>
    <property type="match status" value="1"/>
</dbReference>
<dbReference type="Gene3D" id="2.60.120.200">
    <property type="match status" value="1"/>
</dbReference>
<evidence type="ECO:0000256" key="1">
    <source>
        <dbReference type="ARBA" id="ARBA00022729"/>
    </source>
</evidence>
<sequence>MRDQKGFTLAELLISLGIISIISTIGISNYVGYRNQNKVRGAVDQIVANLREVSERSKSQQDGEKWGLHFVNPDGYSNDYFEIFKGDTYASSTVVSTNYLDKTVSFTDPYASSTKDIIFSKITGSPESNGSIVVDFQRYTGIIFVKDLGRITSTIEEDLVGYWNLDSGSGTIAYDRANEAGNGSLSGGPSWGVGKNNNALDFTGSTQTVTGDSPTFVEKLSVMAWVNPTEYPTERSTVVLGNMYYMNIHSDGSSQAYWYGTSSPGYHSSGASTVPLNEWTHIANVWDGTNVVLYVNGVARNTVPVTGDGTEPGANTFRIGAENASRQFMGKIDDVRIYDRALSVTEVQAIYNSTK</sequence>
<accession>A0A2H0VH16</accession>
<dbReference type="EMBL" id="PFAG01000018">
    <property type="protein sequence ID" value="PIR98386.1"/>
    <property type="molecule type" value="Genomic_DNA"/>
</dbReference>
<protein>
    <recommendedName>
        <fullName evidence="4">LamG-like jellyroll fold domain-containing protein</fullName>
    </recommendedName>
</protein>
<feature type="transmembrane region" description="Helical" evidence="3">
    <location>
        <begin position="12"/>
        <end position="33"/>
    </location>
</feature>
<dbReference type="Pfam" id="PF07963">
    <property type="entry name" value="N_methyl"/>
    <property type="match status" value="1"/>
</dbReference>
<dbReference type="SUPFAM" id="SSF49899">
    <property type="entry name" value="Concanavalin A-like lectins/glucanases"/>
    <property type="match status" value="1"/>
</dbReference>
<gene>
    <name evidence="5" type="ORF">COT88_01950</name>
</gene>
<name>A0A2H0VH16_9BACT</name>
<evidence type="ECO:0000256" key="3">
    <source>
        <dbReference type="SAM" id="Phobius"/>
    </source>
</evidence>
<dbReference type="SMART" id="SM00560">
    <property type="entry name" value="LamGL"/>
    <property type="match status" value="1"/>
</dbReference>
<feature type="domain" description="LamG-like jellyroll fold" evidence="4">
    <location>
        <begin position="218"/>
        <end position="345"/>
    </location>
</feature>
<dbReference type="InterPro" id="IPR013320">
    <property type="entry name" value="ConA-like_dom_sf"/>
</dbReference>
<dbReference type="SUPFAM" id="SSF54523">
    <property type="entry name" value="Pili subunits"/>
    <property type="match status" value="1"/>
</dbReference>
<keyword evidence="1" id="KW-0732">Signal</keyword>
<evidence type="ECO:0000313" key="6">
    <source>
        <dbReference type="Proteomes" id="UP000230776"/>
    </source>
</evidence>
<keyword evidence="3" id="KW-1133">Transmembrane helix</keyword>